<dbReference type="AlphaFoldDB" id="A0A834ZYZ9"/>
<dbReference type="SUPFAM" id="SSF54695">
    <property type="entry name" value="POZ domain"/>
    <property type="match status" value="1"/>
</dbReference>
<feature type="region of interest" description="Disordered" evidence="3">
    <location>
        <begin position="51"/>
        <end position="79"/>
    </location>
</feature>
<dbReference type="PANTHER" id="PTHR26379">
    <property type="entry name" value="BTB/POZ AND MATH DOMAIN-CONTAINING PROTEIN 1"/>
    <property type="match status" value="1"/>
</dbReference>
<dbReference type="Proteomes" id="UP000636709">
    <property type="component" value="Unassembled WGS sequence"/>
</dbReference>
<accession>A0A834ZYZ9</accession>
<proteinExistence type="inferred from homology"/>
<dbReference type="Gene3D" id="2.60.210.10">
    <property type="entry name" value="Apoptosis, Tumor Necrosis Factor Receptor Associated Protein 2, Chain A"/>
    <property type="match status" value="1"/>
</dbReference>
<feature type="domain" description="BTB" evidence="4">
    <location>
        <begin position="257"/>
        <end position="321"/>
    </location>
</feature>
<evidence type="ECO:0000256" key="3">
    <source>
        <dbReference type="SAM" id="MobiDB-lite"/>
    </source>
</evidence>
<dbReference type="Gene3D" id="1.25.40.420">
    <property type="match status" value="1"/>
</dbReference>
<evidence type="ECO:0000313" key="7">
    <source>
        <dbReference type="Proteomes" id="UP000636709"/>
    </source>
</evidence>
<dbReference type="CDD" id="cd18280">
    <property type="entry name" value="BTB_POZ_BPM_plant"/>
    <property type="match status" value="1"/>
</dbReference>
<comment type="caution">
    <text evidence="6">The sequence shown here is derived from an EMBL/GenBank/DDBJ whole genome shotgun (WGS) entry which is preliminary data.</text>
</comment>
<evidence type="ECO:0000256" key="2">
    <source>
        <dbReference type="ARBA" id="ARBA00010846"/>
    </source>
</evidence>
<dbReference type="Pfam" id="PF24570">
    <property type="entry name" value="BACK_BPM_SPOP"/>
    <property type="match status" value="1"/>
</dbReference>
<dbReference type="Gene3D" id="3.30.710.10">
    <property type="entry name" value="Potassium Channel Kv1.1, Chain A"/>
    <property type="match status" value="1"/>
</dbReference>
<dbReference type="OrthoDB" id="6359816at2759"/>
<dbReference type="PROSITE" id="PS50097">
    <property type="entry name" value="BTB"/>
    <property type="match status" value="1"/>
</dbReference>
<reference evidence="6" key="1">
    <citation type="submission" date="2020-07" db="EMBL/GenBank/DDBJ databases">
        <title>Genome sequence and genetic diversity analysis of an under-domesticated orphan crop, white fonio (Digitaria exilis).</title>
        <authorList>
            <person name="Bennetzen J.L."/>
            <person name="Chen S."/>
            <person name="Ma X."/>
            <person name="Wang X."/>
            <person name="Yssel A.E.J."/>
            <person name="Chaluvadi S.R."/>
            <person name="Johnson M."/>
            <person name="Gangashetty P."/>
            <person name="Hamidou F."/>
            <person name="Sanogo M.D."/>
            <person name="Zwaenepoel A."/>
            <person name="Wallace J."/>
            <person name="Van De Peer Y."/>
            <person name="Van Deynze A."/>
        </authorList>
    </citation>
    <scope>NUCLEOTIDE SEQUENCE</scope>
    <source>
        <tissue evidence="6">Leaves</tissue>
    </source>
</reference>
<keyword evidence="7" id="KW-1185">Reference proteome</keyword>
<dbReference type="PROSITE" id="PS50144">
    <property type="entry name" value="MATH"/>
    <property type="match status" value="1"/>
</dbReference>
<dbReference type="SMART" id="SM00225">
    <property type="entry name" value="BTB"/>
    <property type="match status" value="1"/>
</dbReference>
<comment type="similarity">
    <text evidence="2">Belongs to the Tdpoz family.</text>
</comment>
<dbReference type="CDD" id="cd00121">
    <property type="entry name" value="MATH"/>
    <property type="match status" value="1"/>
</dbReference>
<dbReference type="EMBL" id="JACEFO010003314">
    <property type="protein sequence ID" value="KAF8641586.1"/>
    <property type="molecule type" value="Genomic_DNA"/>
</dbReference>
<dbReference type="Pfam" id="PF00651">
    <property type="entry name" value="BTB"/>
    <property type="match status" value="1"/>
</dbReference>
<gene>
    <name evidence="6" type="ORF">HU200_067776</name>
</gene>
<dbReference type="InterPro" id="IPR008974">
    <property type="entry name" value="TRAF-like"/>
</dbReference>
<feature type="region of interest" description="Disordered" evidence="3">
    <location>
        <begin position="27"/>
        <end position="46"/>
    </location>
</feature>
<dbReference type="InterPro" id="IPR000210">
    <property type="entry name" value="BTB/POZ_dom"/>
</dbReference>
<protein>
    <recommendedName>
        <fullName evidence="8">Speckle-type POZ protein</fullName>
    </recommendedName>
</protein>
<evidence type="ECO:0008006" key="8">
    <source>
        <dbReference type="Google" id="ProtNLM"/>
    </source>
</evidence>
<organism evidence="6 7">
    <name type="scientific">Digitaria exilis</name>
    <dbReference type="NCBI Taxonomy" id="1010633"/>
    <lineage>
        <taxon>Eukaryota</taxon>
        <taxon>Viridiplantae</taxon>
        <taxon>Streptophyta</taxon>
        <taxon>Embryophyta</taxon>
        <taxon>Tracheophyta</taxon>
        <taxon>Spermatophyta</taxon>
        <taxon>Magnoliopsida</taxon>
        <taxon>Liliopsida</taxon>
        <taxon>Poales</taxon>
        <taxon>Poaceae</taxon>
        <taxon>PACMAD clade</taxon>
        <taxon>Panicoideae</taxon>
        <taxon>Panicodae</taxon>
        <taxon>Paniceae</taxon>
        <taxon>Anthephorinae</taxon>
        <taxon>Digitaria</taxon>
    </lineage>
</organism>
<comment type="pathway">
    <text evidence="1">Protein modification; protein ubiquitination.</text>
</comment>
<dbReference type="InterPro" id="IPR002083">
    <property type="entry name" value="MATH/TRAF_dom"/>
</dbReference>
<evidence type="ECO:0000313" key="6">
    <source>
        <dbReference type="EMBL" id="KAF8641586.1"/>
    </source>
</evidence>
<feature type="compositionally biased region" description="Basic and acidic residues" evidence="3">
    <location>
        <begin position="61"/>
        <end position="75"/>
    </location>
</feature>
<dbReference type="GO" id="GO:0016567">
    <property type="term" value="P:protein ubiquitination"/>
    <property type="evidence" value="ECO:0007669"/>
    <property type="project" value="InterPro"/>
</dbReference>
<feature type="domain" description="MATH" evidence="5">
    <location>
        <begin position="84"/>
        <end position="217"/>
    </location>
</feature>
<name>A0A834ZYZ9_9POAL</name>
<dbReference type="SUPFAM" id="SSF49599">
    <property type="entry name" value="TRAF domain-like"/>
    <property type="match status" value="1"/>
</dbReference>
<dbReference type="InterPro" id="IPR045005">
    <property type="entry name" value="BPM1-6"/>
</dbReference>
<evidence type="ECO:0000259" key="4">
    <source>
        <dbReference type="PROSITE" id="PS50097"/>
    </source>
</evidence>
<dbReference type="InterPro" id="IPR056423">
    <property type="entry name" value="BACK_BPM_SPOP"/>
</dbReference>
<sequence>MAGVSVDLPASAPTPKEPGKFLLALKSRIDRGRRPSPSSIPWTPCDFRRLQSVPNSPLQQDPDRMASEDQVKETVSRSTTETATGVHTFEIIGLSLKKVIGAGRSFESGTFTIGGYKWMLRFSPDGLTKNSKTSWLHIILLTMNAVVPVWHEVRLVKRLSGKLGRGWISPSEQHQTLNTTGQSTGPQSISIKMDMSHEDLVTSGYIRDDRLTIRCELTVVKETTLSPTTLAAAELIDVPPPDIASHLGKLLEDKEGANVTFSVRGETILAHRVVLFMRSPVLKGRLLGPMRDKGTDMVMTIDDMQPEVFKALLHFIYTDSLPDLTDLEGDDYREMIMHLLVAADMYAMERLKMMCQRILAKNLDLETVATTLGLADQHNCQALKDICIELLNSSDPDEMDVVMKTQVYQNLKRSCPSVIIEVYERSRKRPKT</sequence>
<dbReference type="InterPro" id="IPR011333">
    <property type="entry name" value="SKP1/BTB/POZ_sf"/>
</dbReference>
<dbReference type="Pfam" id="PF22486">
    <property type="entry name" value="MATH_2"/>
    <property type="match status" value="1"/>
</dbReference>
<evidence type="ECO:0000259" key="5">
    <source>
        <dbReference type="PROSITE" id="PS50144"/>
    </source>
</evidence>
<evidence type="ECO:0000256" key="1">
    <source>
        <dbReference type="ARBA" id="ARBA00004906"/>
    </source>
</evidence>
<dbReference type="PANTHER" id="PTHR26379:SF433">
    <property type="entry name" value="OS08G0226800 PROTEIN"/>
    <property type="match status" value="1"/>
</dbReference>